<feature type="signal peptide" evidence="2">
    <location>
        <begin position="1"/>
        <end position="18"/>
    </location>
</feature>
<evidence type="ECO:0000256" key="2">
    <source>
        <dbReference type="SAM" id="SignalP"/>
    </source>
</evidence>
<evidence type="ECO:0000313" key="5">
    <source>
        <dbReference type="EMBL" id="QHD66975.1"/>
    </source>
</evidence>
<dbReference type="RefSeq" id="WP_021236450.1">
    <property type="nucleotide sequence ID" value="NZ_CP047218.1"/>
</dbReference>
<feature type="compositionally biased region" description="Basic and acidic residues" evidence="1">
    <location>
        <begin position="36"/>
        <end position="46"/>
    </location>
</feature>
<dbReference type="EMBL" id="LSTR01000040">
    <property type="protein sequence ID" value="OAH42569.1"/>
    <property type="molecule type" value="Genomic_DNA"/>
</dbReference>
<dbReference type="OrthoDB" id="7477854at2"/>
<dbReference type="EMBL" id="JGVR01000019">
    <property type="protein sequence ID" value="KEZ17929.1"/>
    <property type="molecule type" value="Genomic_DNA"/>
</dbReference>
<protein>
    <submittedName>
        <fullName evidence="3">Uncharacterized protein</fullName>
    </submittedName>
</protein>
<sequence>MKLIIAAITMMIAMPAFAQSAAPADVRTPPTSQGEKTGHDGHEGHDMSSGCCDKGADGKMACCEKMKAEGKAEAPAADPHAGHGMSQH</sequence>
<dbReference type="PATRIC" id="fig|13690.10.peg.3182"/>
<organism evidence="3 6">
    <name type="scientific">Sphingobium yanoikuyae</name>
    <name type="common">Sphingomonas yanoikuyae</name>
    <dbReference type="NCBI Taxonomy" id="13690"/>
    <lineage>
        <taxon>Bacteria</taxon>
        <taxon>Pseudomonadati</taxon>
        <taxon>Pseudomonadota</taxon>
        <taxon>Alphaproteobacteria</taxon>
        <taxon>Sphingomonadales</taxon>
        <taxon>Sphingomonadaceae</taxon>
        <taxon>Sphingobium</taxon>
    </lineage>
</organism>
<evidence type="ECO:0000313" key="7">
    <source>
        <dbReference type="Proteomes" id="UP000077262"/>
    </source>
</evidence>
<feature type="chain" id="PRO_5014502794" evidence="2">
    <location>
        <begin position="19"/>
        <end position="88"/>
    </location>
</feature>
<dbReference type="STRING" id="13690.AX777_04775"/>
<proteinExistence type="predicted"/>
<evidence type="ECO:0000313" key="3">
    <source>
        <dbReference type="EMBL" id="KEZ17929.1"/>
    </source>
</evidence>
<dbReference type="EMBL" id="CP047218">
    <property type="protein sequence ID" value="QHD66975.1"/>
    <property type="molecule type" value="Genomic_DNA"/>
</dbReference>
<dbReference type="Proteomes" id="UP000028534">
    <property type="component" value="Unassembled WGS sequence"/>
</dbReference>
<gene>
    <name evidence="4" type="ORF">AX777_04775</name>
    <name evidence="3" type="ORF">CP98_03104</name>
    <name evidence="5" type="ORF">GS397_07855</name>
</gene>
<feature type="region of interest" description="Disordered" evidence="1">
    <location>
        <begin position="19"/>
        <end position="51"/>
    </location>
</feature>
<reference evidence="3 6" key="1">
    <citation type="submission" date="2014-03" db="EMBL/GenBank/DDBJ databases">
        <title>Genome sequence of Sphingobium yanoikuyae B1.</title>
        <authorList>
            <person name="Gan H.M."/>
            <person name="Gan H.Y."/>
            <person name="Savka M.A."/>
        </authorList>
    </citation>
    <scope>NUCLEOTIDE SEQUENCE [LARGE SCALE GENOMIC DNA]</scope>
    <source>
        <strain evidence="3 6">B1</strain>
    </source>
</reference>
<evidence type="ECO:0000313" key="4">
    <source>
        <dbReference type="EMBL" id="OAH42569.1"/>
    </source>
</evidence>
<dbReference type="AlphaFoldDB" id="A0A084EIY7"/>
<dbReference type="Proteomes" id="UP000464086">
    <property type="component" value="Chromosome"/>
</dbReference>
<evidence type="ECO:0000313" key="6">
    <source>
        <dbReference type="Proteomes" id="UP000028534"/>
    </source>
</evidence>
<reference evidence="5 8" key="3">
    <citation type="submission" date="2019-12" db="EMBL/GenBank/DDBJ databases">
        <title>Functional and genomic insights into the Sphingobium yanoikuyae YC-JY1, a bacterium efficiently degrading bisphenol A.</title>
        <authorList>
            <person name="Jia Y."/>
            <person name="Li X."/>
            <person name="Wang J."/>
            <person name="Eltoukhy A."/>
            <person name="Lamraoui I."/>
            <person name="Yan Y."/>
        </authorList>
    </citation>
    <scope>NUCLEOTIDE SEQUENCE [LARGE SCALE GENOMIC DNA]</scope>
    <source>
        <strain evidence="5 8">YC-JY1</strain>
    </source>
</reference>
<keyword evidence="2" id="KW-0732">Signal</keyword>
<name>A0A084EIY7_SPHYA</name>
<evidence type="ECO:0000313" key="8">
    <source>
        <dbReference type="Proteomes" id="UP000464086"/>
    </source>
</evidence>
<evidence type="ECO:0000256" key="1">
    <source>
        <dbReference type="SAM" id="MobiDB-lite"/>
    </source>
</evidence>
<feature type="region of interest" description="Disordered" evidence="1">
    <location>
        <begin position="67"/>
        <end position="88"/>
    </location>
</feature>
<dbReference type="Proteomes" id="UP000077262">
    <property type="component" value="Unassembled WGS sequence"/>
</dbReference>
<accession>A0A084EIY7</accession>
<reference evidence="4 7" key="2">
    <citation type="submission" date="2016-02" db="EMBL/GenBank/DDBJ databases">
        <authorList>
            <person name="Wen L."/>
            <person name="He K."/>
            <person name="Yang H."/>
        </authorList>
    </citation>
    <scope>NUCLEOTIDE SEQUENCE [LARGE SCALE GENOMIC DNA]</scope>
    <source>
        <strain evidence="4 7">CD09_2</strain>
    </source>
</reference>